<feature type="region of interest" description="Disordered" evidence="1">
    <location>
        <begin position="1"/>
        <end position="52"/>
    </location>
</feature>
<feature type="compositionally biased region" description="Basic and acidic residues" evidence="1">
    <location>
        <begin position="417"/>
        <end position="426"/>
    </location>
</feature>
<keyword evidence="4" id="KW-1185">Reference proteome</keyword>
<dbReference type="Proteomes" id="UP001182556">
    <property type="component" value="Unassembled WGS sequence"/>
</dbReference>
<feature type="region of interest" description="Disordered" evidence="1">
    <location>
        <begin position="377"/>
        <end position="426"/>
    </location>
</feature>
<comment type="caution">
    <text evidence="3">The sequence shown here is derived from an EMBL/GenBank/DDBJ whole genome shotgun (WGS) entry which is preliminary data.</text>
</comment>
<sequence length="426" mass="46072">MSSRQRSDEQTSRPRTSGSGSGRRSKNGQKSGSGNGSSNPGSKQEKAKEPGVKAVEVVQTAGNAVSSAINGAAEALGGWKELDRYVRDYNPMLHDFVQTSFLGKFAWTNKASKFLVVLVGLGVLQSTIPVFAGPLDFLARLLSFAFLYKSGTTELSAGYGSSETRAFKCRLMIDLLPTFAFDTTYHFGALWNFLFPVLLFIVPDKNNPKETLAVWIADSVFAQISSTLSGFIPDAFTGTDQTTTFLWAGVLALLLYCGVLGATGSYLAVYSFLFLSTTHHLGKDFISPSASSSGFVAQMTIWHNLLGIWLWRYLVNAVESIQIPGLINVRGWILYHLPSYYLWMTVVFFVMMLTRKTASGGKANTWYVNWLTGRFGKKSSGSSRGSGSGRGSGDRPDGSGGSGSGGRSRRSGGGASDRSRETSTRK</sequence>
<keyword evidence="2" id="KW-0812">Transmembrane</keyword>
<organism evidence="3 4">
    <name type="scientific">Papiliotrema laurentii</name>
    <name type="common">Cryptococcus laurentii</name>
    <dbReference type="NCBI Taxonomy" id="5418"/>
    <lineage>
        <taxon>Eukaryota</taxon>
        <taxon>Fungi</taxon>
        <taxon>Dikarya</taxon>
        <taxon>Basidiomycota</taxon>
        <taxon>Agaricomycotina</taxon>
        <taxon>Tremellomycetes</taxon>
        <taxon>Tremellales</taxon>
        <taxon>Rhynchogastremaceae</taxon>
        <taxon>Papiliotrema</taxon>
    </lineage>
</organism>
<feature type="compositionally biased region" description="Basic and acidic residues" evidence="1">
    <location>
        <begin position="1"/>
        <end position="12"/>
    </location>
</feature>
<protein>
    <submittedName>
        <fullName evidence="3">Uncharacterized protein</fullName>
    </submittedName>
</protein>
<evidence type="ECO:0000313" key="3">
    <source>
        <dbReference type="EMBL" id="KAK1926880.1"/>
    </source>
</evidence>
<name>A0AAD9FV85_PAPLA</name>
<proteinExistence type="predicted"/>
<dbReference type="AlphaFoldDB" id="A0AAD9FV85"/>
<dbReference type="EMBL" id="JAODAN010000001">
    <property type="protein sequence ID" value="KAK1926880.1"/>
    <property type="molecule type" value="Genomic_DNA"/>
</dbReference>
<keyword evidence="2" id="KW-0472">Membrane</keyword>
<evidence type="ECO:0000256" key="2">
    <source>
        <dbReference type="SAM" id="Phobius"/>
    </source>
</evidence>
<accession>A0AAD9FV85</accession>
<evidence type="ECO:0000313" key="4">
    <source>
        <dbReference type="Proteomes" id="UP001182556"/>
    </source>
</evidence>
<evidence type="ECO:0000256" key="1">
    <source>
        <dbReference type="SAM" id="MobiDB-lite"/>
    </source>
</evidence>
<gene>
    <name evidence="3" type="ORF">DB88DRAFT_514004</name>
</gene>
<feature type="transmembrane region" description="Helical" evidence="2">
    <location>
        <begin position="245"/>
        <end position="275"/>
    </location>
</feature>
<feature type="compositionally biased region" description="Low complexity" evidence="1">
    <location>
        <begin position="28"/>
        <end position="42"/>
    </location>
</feature>
<feature type="transmembrane region" description="Helical" evidence="2">
    <location>
        <begin position="184"/>
        <end position="202"/>
    </location>
</feature>
<feature type="transmembrane region" description="Helical" evidence="2">
    <location>
        <begin position="114"/>
        <end position="132"/>
    </location>
</feature>
<reference evidence="3" key="1">
    <citation type="submission" date="2023-02" db="EMBL/GenBank/DDBJ databases">
        <title>Identification and recombinant expression of a fungal hydrolase from Papiliotrema laurentii that hydrolyzes apple cutin and clears colloidal polyester polyurethane.</title>
        <authorList>
            <consortium name="DOE Joint Genome Institute"/>
            <person name="Roman V.A."/>
            <person name="Bojanowski C."/>
            <person name="Crable B.R."/>
            <person name="Wagner D.N."/>
            <person name="Hung C.S."/>
            <person name="Nadeau L.J."/>
            <person name="Schratz L."/>
            <person name="Haridas S."/>
            <person name="Pangilinan J."/>
            <person name="Lipzen A."/>
            <person name="Na H."/>
            <person name="Yan M."/>
            <person name="Ng V."/>
            <person name="Grigoriev I.V."/>
            <person name="Spatafora J.W."/>
            <person name="Barlow D."/>
            <person name="Biffinger J."/>
            <person name="Kelley-Loughnane N."/>
            <person name="Varaljay V.A."/>
            <person name="Crookes-Goodson W.J."/>
        </authorList>
    </citation>
    <scope>NUCLEOTIDE SEQUENCE</scope>
    <source>
        <strain evidence="3">5307AH</strain>
    </source>
</reference>
<keyword evidence="2" id="KW-1133">Transmembrane helix</keyword>
<feature type="compositionally biased region" description="Gly residues" evidence="1">
    <location>
        <begin position="398"/>
        <end position="415"/>
    </location>
</feature>
<feature type="transmembrane region" description="Helical" evidence="2">
    <location>
        <begin position="333"/>
        <end position="353"/>
    </location>
</feature>